<dbReference type="HOGENOM" id="CLU_150009_0_0_9"/>
<keyword evidence="3" id="KW-0472">Membrane</keyword>
<dbReference type="RefSeq" id="WP_036621388.1">
    <property type="nucleotide sequence ID" value="NZ_BOSD01000011.1"/>
</dbReference>
<feature type="compositionally biased region" description="Basic and acidic residues" evidence="2">
    <location>
        <begin position="13"/>
        <end position="23"/>
    </location>
</feature>
<dbReference type="GeneID" id="77006174"/>
<sequence>MAYTRGNLAVKQKSAERKNPSTQRYRETTKVVTRRSTLQVREKLLYMVTIIFCVAVMAGLLWQNVTLYNIKRQMFNLNADIQAMSAEIKELTVKKEKLEEQIPEEAAKLGYVEPEVEGFHVQVPPGASMAANSETDAPSDQAGN</sequence>
<feature type="region of interest" description="Disordered" evidence="2">
    <location>
        <begin position="123"/>
        <end position="144"/>
    </location>
</feature>
<proteinExistence type="predicted"/>
<keyword evidence="1" id="KW-0175">Coiled coil</keyword>
<feature type="coiled-coil region" evidence="1">
    <location>
        <begin position="74"/>
        <end position="108"/>
    </location>
</feature>
<organism evidence="4 5">
    <name type="scientific">Paenibacillus macerans</name>
    <name type="common">Bacillus macerans</name>
    <dbReference type="NCBI Taxonomy" id="44252"/>
    <lineage>
        <taxon>Bacteria</taxon>
        <taxon>Bacillati</taxon>
        <taxon>Bacillota</taxon>
        <taxon>Bacilli</taxon>
        <taxon>Bacillales</taxon>
        <taxon>Paenibacillaceae</taxon>
        <taxon>Paenibacillus</taxon>
    </lineage>
</organism>
<dbReference type="EMBL" id="JMQA01000020">
    <property type="protein sequence ID" value="KFN10155.1"/>
    <property type="molecule type" value="Genomic_DNA"/>
</dbReference>
<gene>
    <name evidence="4" type="ORF">DJ90_693</name>
</gene>
<keyword evidence="5" id="KW-1185">Reference proteome</keyword>
<evidence type="ECO:0000313" key="5">
    <source>
        <dbReference type="Proteomes" id="UP000029278"/>
    </source>
</evidence>
<dbReference type="Proteomes" id="UP000029278">
    <property type="component" value="Unassembled WGS sequence"/>
</dbReference>
<feature type="region of interest" description="Disordered" evidence="2">
    <location>
        <begin position="1"/>
        <end position="23"/>
    </location>
</feature>
<comment type="caution">
    <text evidence="4">The sequence shown here is derived from an EMBL/GenBank/DDBJ whole genome shotgun (WGS) entry which is preliminary data.</text>
</comment>
<dbReference type="PATRIC" id="fig|44252.3.peg.1945"/>
<accession>A0A090ZIT6</accession>
<keyword evidence="3" id="KW-1133">Transmembrane helix</keyword>
<evidence type="ECO:0008006" key="6">
    <source>
        <dbReference type="Google" id="ProtNLM"/>
    </source>
</evidence>
<keyword evidence="3" id="KW-0812">Transmembrane</keyword>
<name>A0A090ZIT6_PAEMA</name>
<feature type="compositionally biased region" description="Polar residues" evidence="2">
    <location>
        <begin position="130"/>
        <end position="144"/>
    </location>
</feature>
<evidence type="ECO:0000256" key="2">
    <source>
        <dbReference type="SAM" id="MobiDB-lite"/>
    </source>
</evidence>
<dbReference type="STRING" id="44252.DJ90_693"/>
<feature type="transmembrane region" description="Helical" evidence="3">
    <location>
        <begin position="44"/>
        <end position="62"/>
    </location>
</feature>
<protein>
    <recommendedName>
        <fullName evidence="6">Cell division protein FtsL</fullName>
    </recommendedName>
</protein>
<dbReference type="AlphaFoldDB" id="A0A090ZIT6"/>
<reference evidence="4 5" key="1">
    <citation type="submission" date="2014-04" db="EMBL/GenBank/DDBJ databases">
        <authorList>
            <person name="Bishop-Lilly K.A."/>
            <person name="Broomall S.M."/>
            <person name="Chain P.S."/>
            <person name="Chertkov O."/>
            <person name="Coyne S.R."/>
            <person name="Daligault H.E."/>
            <person name="Davenport K.W."/>
            <person name="Erkkila T."/>
            <person name="Frey K.G."/>
            <person name="Gibbons H.S."/>
            <person name="Gu W."/>
            <person name="Jaissle J."/>
            <person name="Johnson S.L."/>
            <person name="Koroleva G.I."/>
            <person name="Ladner J.T."/>
            <person name="Lo C.-C."/>
            <person name="Minogue T.D."/>
            <person name="Munk C."/>
            <person name="Palacios G.F."/>
            <person name="Redden C.L."/>
            <person name="Rosenzweig C.N."/>
            <person name="Scholz M.B."/>
            <person name="Teshima H."/>
            <person name="Xu Y."/>
        </authorList>
    </citation>
    <scope>NUCLEOTIDE SEQUENCE [LARGE SCALE GENOMIC DNA]</scope>
    <source>
        <strain evidence="4 5">8244</strain>
    </source>
</reference>
<evidence type="ECO:0000256" key="1">
    <source>
        <dbReference type="SAM" id="Coils"/>
    </source>
</evidence>
<evidence type="ECO:0000313" key="4">
    <source>
        <dbReference type="EMBL" id="KFN10155.1"/>
    </source>
</evidence>
<evidence type="ECO:0000256" key="3">
    <source>
        <dbReference type="SAM" id="Phobius"/>
    </source>
</evidence>